<evidence type="ECO:0000313" key="3">
    <source>
        <dbReference type="EMBL" id="RJF88197.1"/>
    </source>
</evidence>
<protein>
    <submittedName>
        <fullName evidence="3">Uncharacterized protein</fullName>
    </submittedName>
</protein>
<keyword evidence="2" id="KW-1133">Transmembrane helix</keyword>
<dbReference type="EMBL" id="QYUK01000011">
    <property type="protein sequence ID" value="RJF88197.1"/>
    <property type="molecule type" value="Genomic_DNA"/>
</dbReference>
<accession>A0A418WDV2</accession>
<dbReference type="RefSeq" id="WP_119778834.1">
    <property type="nucleotide sequence ID" value="NZ_QYUK01000011.1"/>
</dbReference>
<dbReference type="OrthoDB" id="1090891at2"/>
<feature type="compositionally biased region" description="Pro residues" evidence="1">
    <location>
        <begin position="267"/>
        <end position="276"/>
    </location>
</feature>
<gene>
    <name evidence="3" type="ORF">D3874_15205</name>
</gene>
<comment type="caution">
    <text evidence="3">The sequence shown here is derived from an EMBL/GenBank/DDBJ whole genome shotgun (WGS) entry which is preliminary data.</text>
</comment>
<evidence type="ECO:0000256" key="1">
    <source>
        <dbReference type="SAM" id="MobiDB-lite"/>
    </source>
</evidence>
<keyword evidence="2" id="KW-0812">Transmembrane</keyword>
<name>A0A418WDV2_9PROT</name>
<evidence type="ECO:0000313" key="4">
    <source>
        <dbReference type="Proteomes" id="UP000284605"/>
    </source>
</evidence>
<keyword evidence="2" id="KW-0472">Membrane</keyword>
<feature type="transmembrane region" description="Helical" evidence="2">
    <location>
        <begin position="189"/>
        <end position="211"/>
    </location>
</feature>
<sequence>MTSQLVATTRAGQVHALGAGGQPVTLAYDQIAQYLRRNLSPDHAALLAEPNFDPGRGQIDWYAPGDGPVRRLIDLGPEERAPIEDRLATLSGEIRVKGEALAASRDSGERLMGQMLASALEIPSPEHVLVVGDKPVLTGWGNVTEGVGAARGVLTRFRKGVVPPPAPPLPPTPPVAPVIVAPPPPPGRFPWWLAALFALLLLLAVLLWWLWPRILAFFVIPEPVCGINPDEIALIEERDAEAAREAVLQRELADLERRIAEKRLACEPPPPPPPPPPHHRHRHHRHHRRHPRRCRHPHRRLHHPRRLRPHRRGPKTTAGSNVTAASKARCR</sequence>
<dbReference type="AlphaFoldDB" id="A0A418WDV2"/>
<dbReference type="Proteomes" id="UP000284605">
    <property type="component" value="Unassembled WGS sequence"/>
</dbReference>
<feature type="region of interest" description="Disordered" evidence="1">
    <location>
        <begin position="264"/>
        <end position="331"/>
    </location>
</feature>
<keyword evidence="4" id="KW-1185">Reference proteome</keyword>
<reference evidence="3 4" key="1">
    <citation type="submission" date="2018-09" db="EMBL/GenBank/DDBJ databases">
        <authorList>
            <person name="Zhu H."/>
        </authorList>
    </citation>
    <scope>NUCLEOTIDE SEQUENCE [LARGE SCALE GENOMIC DNA]</scope>
    <source>
        <strain evidence="3 4">K1W22B-8</strain>
    </source>
</reference>
<proteinExistence type="predicted"/>
<feature type="compositionally biased region" description="Basic residues" evidence="1">
    <location>
        <begin position="277"/>
        <end position="314"/>
    </location>
</feature>
<evidence type="ECO:0000256" key="2">
    <source>
        <dbReference type="SAM" id="Phobius"/>
    </source>
</evidence>
<organism evidence="3 4">
    <name type="scientific">Oleomonas cavernae</name>
    <dbReference type="NCBI Taxonomy" id="2320859"/>
    <lineage>
        <taxon>Bacteria</taxon>
        <taxon>Pseudomonadati</taxon>
        <taxon>Pseudomonadota</taxon>
        <taxon>Alphaproteobacteria</taxon>
        <taxon>Acetobacterales</taxon>
        <taxon>Acetobacteraceae</taxon>
        <taxon>Oleomonas</taxon>
    </lineage>
</organism>